<feature type="transmembrane region" description="Helical" evidence="2">
    <location>
        <begin position="30"/>
        <end position="52"/>
    </location>
</feature>
<keyword evidence="4" id="KW-1185">Reference proteome</keyword>
<accession>A0A0P1I6T6</accession>
<organism evidence="3 4">
    <name type="scientific">Shimia thalassica</name>
    <dbReference type="NCBI Taxonomy" id="1715693"/>
    <lineage>
        <taxon>Bacteria</taxon>
        <taxon>Pseudomonadati</taxon>
        <taxon>Pseudomonadota</taxon>
        <taxon>Alphaproteobacteria</taxon>
        <taxon>Rhodobacterales</taxon>
        <taxon>Roseobacteraceae</taxon>
    </lineage>
</organism>
<keyword evidence="2" id="KW-0472">Membrane</keyword>
<feature type="transmembrane region" description="Helical" evidence="2">
    <location>
        <begin position="73"/>
        <end position="96"/>
    </location>
</feature>
<dbReference type="STRING" id="1715693.PH7735_01664"/>
<sequence>MSDTPAPNLHPLAPEHLPGFLPDAAGHDPIMVHMILFVAVMIFLLVTAFLHLHSLPEKLAHKVGATQLQIVGILGLIALFTHNNLYWVAALLLAVVQIPDYETPLLRIADALDRQKSPEPAPQPQPQSEPKEEEA</sequence>
<keyword evidence="2" id="KW-1133">Transmembrane helix</keyword>
<evidence type="ECO:0000313" key="3">
    <source>
        <dbReference type="EMBL" id="CUJ93773.1"/>
    </source>
</evidence>
<evidence type="ECO:0000313" key="4">
    <source>
        <dbReference type="Proteomes" id="UP000051870"/>
    </source>
</evidence>
<name>A0A0P1I6T6_9RHOB</name>
<keyword evidence="2" id="KW-0812">Transmembrane</keyword>
<dbReference type="Proteomes" id="UP000051870">
    <property type="component" value="Unassembled WGS sequence"/>
</dbReference>
<dbReference type="AlphaFoldDB" id="A0A0P1I6T6"/>
<feature type="region of interest" description="Disordered" evidence="1">
    <location>
        <begin position="112"/>
        <end position="135"/>
    </location>
</feature>
<reference evidence="4" key="1">
    <citation type="submission" date="2015-09" db="EMBL/GenBank/DDBJ databases">
        <authorList>
            <person name="Rodrigo-Torres Lidia"/>
            <person name="Arahal R.David."/>
        </authorList>
    </citation>
    <scope>NUCLEOTIDE SEQUENCE [LARGE SCALE GENOMIC DNA]</scope>
    <source>
        <strain evidence="4">CECT 7735</strain>
    </source>
</reference>
<evidence type="ECO:0000256" key="1">
    <source>
        <dbReference type="SAM" id="MobiDB-lite"/>
    </source>
</evidence>
<protein>
    <submittedName>
        <fullName evidence="3">Uncharacterized protein</fullName>
    </submittedName>
</protein>
<gene>
    <name evidence="3" type="ORF">PH7735_01664</name>
</gene>
<evidence type="ECO:0000256" key="2">
    <source>
        <dbReference type="SAM" id="Phobius"/>
    </source>
</evidence>
<proteinExistence type="predicted"/>
<dbReference type="EMBL" id="CYTW01000001">
    <property type="protein sequence ID" value="CUJ93773.1"/>
    <property type="molecule type" value="Genomic_DNA"/>
</dbReference>